<gene>
    <name evidence="9" type="ORF">FOL47_004781</name>
</gene>
<dbReference type="InterPro" id="IPR021109">
    <property type="entry name" value="Peptidase_aspartic_dom_sf"/>
</dbReference>
<dbReference type="InterPro" id="IPR033121">
    <property type="entry name" value="PEPTIDASE_A1"/>
</dbReference>
<accession>A0A7J6M0R5</accession>
<sequence length="365" mass="40977">MTLRRLFTLITLGLFSLPSCFGAPLRLPITYTTYPKAVRGVYAELEVDGQILTMFVDTGSEYTIIIWKDWLEEQYWDGYCNSLPIGCYKSSAIGKRGDITASVRFDDDVSVAIFKHKGSVTFGGTTVDNMFFGLIYDQHPPPDESDALNILGLTGSEDEYFPSFMEQLSQMSPSPVVGDTYAIYMRSSFFSLVPSGELLLGSGDPTLYYGALSFAKMTDVTERTVNIQMFHVGSGITTIGINQQTQIDSGTEDMYIPRLYINGLIKDLSQESDVTFYYDLGSKRWFFDCRYMSDLPTITFGFDAECDARLTLSRYNYARNGHYGCSLIFAADDDNIWIFPGRALIGNYVEFQPSQGKQQVSTYIS</sequence>
<reference evidence="9 10" key="1">
    <citation type="submission" date="2020-04" db="EMBL/GenBank/DDBJ databases">
        <title>Perkinsus chesapeaki whole genome sequence.</title>
        <authorList>
            <person name="Bogema D.R."/>
        </authorList>
    </citation>
    <scope>NUCLEOTIDE SEQUENCE [LARGE SCALE GENOMIC DNA]</scope>
    <source>
        <strain evidence="9">ATCC PRA-425</strain>
    </source>
</reference>
<keyword evidence="10" id="KW-1185">Reference proteome</keyword>
<dbReference type="PANTHER" id="PTHR47965">
    <property type="entry name" value="ASPARTYL PROTEASE-RELATED"/>
    <property type="match status" value="1"/>
</dbReference>
<comment type="caution">
    <text evidence="9">The sequence shown here is derived from an EMBL/GenBank/DDBJ whole genome shotgun (WGS) entry which is preliminary data.</text>
</comment>
<dbReference type="EMBL" id="JAAPAO010000270">
    <property type="protein sequence ID" value="KAF4665138.1"/>
    <property type="molecule type" value="Genomic_DNA"/>
</dbReference>
<evidence type="ECO:0000256" key="2">
    <source>
        <dbReference type="ARBA" id="ARBA00022670"/>
    </source>
</evidence>
<dbReference type="Proteomes" id="UP000591131">
    <property type="component" value="Unassembled WGS sequence"/>
</dbReference>
<dbReference type="SUPFAM" id="SSF50630">
    <property type="entry name" value="Acid proteases"/>
    <property type="match status" value="1"/>
</dbReference>
<comment type="similarity">
    <text evidence="1">Belongs to the peptidase A1 family.</text>
</comment>
<keyword evidence="2" id="KW-0645">Protease</keyword>
<dbReference type="PROSITE" id="PS51767">
    <property type="entry name" value="PEPTIDASE_A1"/>
    <property type="match status" value="1"/>
</dbReference>
<evidence type="ECO:0000256" key="5">
    <source>
        <dbReference type="ARBA" id="ARBA00022801"/>
    </source>
</evidence>
<dbReference type="GO" id="GO:0004190">
    <property type="term" value="F:aspartic-type endopeptidase activity"/>
    <property type="evidence" value="ECO:0007669"/>
    <property type="project" value="UniProtKB-KW"/>
</dbReference>
<evidence type="ECO:0000259" key="8">
    <source>
        <dbReference type="PROSITE" id="PS51767"/>
    </source>
</evidence>
<evidence type="ECO:0000313" key="10">
    <source>
        <dbReference type="Proteomes" id="UP000591131"/>
    </source>
</evidence>
<protein>
    <recommendedName>
        <fullName evidence="8">Peptidase A1 domain-containing protein</fullName>
    </recommendedName>
</protein>
<keyword evidence="3 7" id="KW-0732">Signal</keyword>
<dbReference type="CDD" id="cd05471">
    <property type="entry name" value="pepsin_like"/>
    <property type="match status" value="1"/>
</dbReference>
<evidence type="ECO:0000256" key="7">
    <source>
        <dbReference type="SAM" id="SignalP"/>
    </source>
</evidence>
<keyword evidence="5" id="KW-0378">Hydrolase</keyword>
<dbReference type="InterPro" id="IPR001461">
    <property type="entry name" value="Aspartic_peptidase_A1"/>
</dbReference>
<evidence type="ECO:0000256" key="6">
    <source>
        <dbReference type="ARBA" id="ARBA00023145"/>
    </source>
</evidence>
<evidence type="ECO:0000256" key="1">
    <source>
        <dbReference type="ARBA" id="ARBA00007447"/>
    </source>
</evidence>
<evidence type="ECO:0000256" key="3">
    <source>
        <dbReference type="ARBA" id="ARBA00022729"/>
    </source>
</evidence>
<keyword evidence="4" id="KW-0064">Aspartyl protease</keyword>
<evidence type="ECO:0000313" key="9">
    <source>
        <dbReference type="EMBL" id="KAF4665138.1"/>
    </source>
</evidence>
<dbReference type="Pfam" id="PF00026">
    <property type="entry name" value="Asp"/>
    <property type="match status" value="1"/>
</dbReference>
<keyword evidence="6" id="KW-0865">Zymogen</keyword>
<feature type="domain" description="Peptidase A1" evidence="8">
    <location>
        <begin position="41"/>
        <end position="363"/>
    </location>
</feature>
<dbReference type="PANTHER" id="PTHR47965:SF12">
    <property type="entry name" value="ASPARTIC PROTEINASE 3-RELATED"/>
    <property type="match status" value="1"/>
</dbReference>
<dbReference type="GO" id="GO:0006508">
    <property type="term" value="P:proteolysis"/>
    <property type="evidence" value="ECO:0007669"/>
    <property type="project" value="UniProtKB-KW"/>
</dbReference>
<dbReference type="AlphaFoldDB" id="A0A7J6M0R5"/>
<organism evidence="9 10">
    <name type="scientific">Perkinsus chesapeaki</name>
    <name type="common">Clam parasite</name>
    <name type="synonym">Perkinsus andrewsi</name>
    <dbReference type="NCBI Taxonomy" id="330153"/>
    <lineage>
        <taxon>Eukaryota</taxon>
        <taxon>Sar</taxon>
        <taxon>Alveolata</taxon>
        <taxon>Perkinsozoa</taxon>
        <taxon>Perkinsea</taxon>
        <taxon>Perkinsida</taxon>
        <taxon>Perkinsidae</taxon>
        <taxon>Perkinsus</taxon>
    </lineage>
</organism>
<evidence type="ECO:0000256" key="4">
    <source>
        <dbReference type="ARBA" id="ARBA00022750"/>
    </source>
</evidence>
<feature type="signal peptide" evidence="7">
    <location>
        <begin position="1"/>
        <end position="22"/>
    </location>
</feature>
<feature type="chain" id="PRO_5029664995" description="Peptidase A1 domain-containing protein" evidence="7">
    <location>
        <begin position="23"/>
        <end position="365"/>
    </location>
</feature>
<name>A0A7J6M0R5_PERCH</name>
<dbReference type="OrthoDB" id="771136at2759"/>
<proteinExistence type="inferred from homology"/>
<dbReference type="InterPro" id="IPR034164">
    <property type="entry name" value="Pepsin-like_dom"/>
</dbReference>
<dbReference type="Gene3D" id="2.40.70.10">
    <property type="entry name" value="Acid Proteases"/>
    <property type="match status" value="2"/>
</dbReference>